<dbReference type="AlphaFoldDB" id="A0A161Y591"/>
<reference evidence="1" key="1">
    <citation type="journal article" date="2016" name="Nat. Genet.">
        <title>A high-quality carrot genome assembly provides new insights into carotenoid accumulation and asterid genome evolution.</title>
        <authorList>
            <person name="Iorizzo M."/>
            <person name="Ellison S."/>
            <person name="Senalik D."/>
            <person name="Zeng P."/>
            <person name="Satapoomin P."/>
            <person name="Huang J."/>
            <person name="Bowman M."/>
            <person name="Iovene M."/>
            <person name="Sanseverino W."/>
            <person name="Cavagnaro P."/>
            <person name="Yildiz M."/>
            <person name="Macko-Podgorni A."/>
            <person name="Moranska E."/>
            <person name="Grzebelus E."/>
            <person name="Grzebelus D."/>
            <person name="Ashrafi H."/>
            <person name="Zheng Z."/>
            <person name="Cheng S."/>
            <person name="Spooner D."/>
            <person name="Van Deynze A."/>
            <person name="Simon P."/>
        </authorList>
    </citation>
    <scope>NUCLEOTIDE SEQUENCE</scope>
    <source>
        <tissue evidence="1">Leaf</tissue>
    </source>
</reference>
<evidence type="ECO:0000313" key="1">
    <source>
        <dbReference type="EMBL" id="WOH08402.1"/>
    </source>
</evidence>
<proteinExistence type="predicted"/>
<name>A0A161Y591_DAUCS</name>
<dbReference type="Gramene" id="KZM87409">
    <property type="protein sequence ID" value="KZM87409"/>
    <property type="gene ID" value="DCAR_024543"/>
</dbReference>
<keyword evidence="2" id="KW-1185">Reference proteome</keyword>
<accession>A0A161Y591</accession>
<reference evidence="1" key="2">
    <citation type="submission" date="2022-03" db="EMBL/GenBank/DDBJ databases">
        <title>Draft title - Genomic analysis of global carrot germplasm unveils the trajectory of domestication and the origin of high carotenoid orange carrot.</title>
        <authorList>
            <person name="Iorizzo M."/>
            <person name="Ellison S."/>
            <person name="Senalik D."/>
            <person name="Macko-Podgorni A."/>
            <person name="Grzebelus D."/>
            <person name="Bostan H."/>
            <person name="Rolling W."/>
            <person name="Curaba J."/>
            <person name="Simon P."/>
        </authorList>
    </citation>
    <scope>NUCLEOTIDE SEQUENCE</scope>
    <source>
        <tissue evidence="1">Leaf</tissue>
    </source>
</reference>
<sequence>MYPWALPNSTGMSSRRAKRKRYLELQDVLVSKVQSLNLISSDLDNDVITANEDFGLMYKSMEDRQSELYSRMLGIAEKSGELHSIIKDGKRADGGSSSTEETFALPEEYKGDVGRFIEDSRASVNGHAKLLKAQTTEMYAVFETFVEEWTKKLKDLKDAANEVGAEHEHLSALLTDFILNV</sequence>
<organism evidence="1 2">
    <name type="scientific">Daucus carota subsp. sativus</name>
    <name type="common">Carrot</name>
    <dbReference type="NCBI Taxonomy" id="79200"/>
    <lineage>
        <taxon>Eukaryota</taxon>
        <taxon>Viridiplantae</taxon>
        <taxon>Streptophyta</taxon>
        <taxon>Embryophyta</taxon>
        <taxon>Tracheophyta</taxon>
        <taxon>Spermatophyta</taxon>
        <taxon>Magnoliopsida</taxon>
        <taxon>eudicotyledons</taxon>
        <taxon>Gunneridae</taxon>
        <taxon>Pentapetalae</taxon>
        <taxon>asterids</taxon>
        <taxon>campanulids</taxon>
        <taxon>Apiales</taxon>
        <taxon>Apiaceae</taxon>
        <taxon>Apioideae</taxon>
        <taxon>Scandiceae</taxon>
        <taxon>Daucinae</taxon>
        <taxon>Daucus</taxon>
        <taxon>Daucus sect. Daucus</taxon>
    </lineage>
</organism>
<protein>
    <submittedName>
        <fullName evidence="1">Uncharacterized protein</fullName>
    </submittedName>
</protein>
<evidence type="ECO:0000313" key="2">
    <source>
        <dbReference type="Proteomes" id="UP000077755"/>
    </source>
</evidence>
<gene>
    <name evidence="1" type="ORF">DCAR_0727842</name>
</gene>
<dbReference type="Proteomes" id="UP000077755">
    <property type="component" value="Chromosome 7"/>
</dbReference>
<dbReference type="EMBL" id="CP093349">
    <property type="protein sequence ID" value="WOH08402.1"/>
    <property type="molecule type" value="Genomic_DNA"/>
</dbReference>